<comment type="similarity">
    <text evidence="8">Belongs to the binding-protein-dependent transport system permease family. LivHM subfamily.</text>
</comment>
<feature type="transmembrane region" description="Helical" evidence="9">
    <location>
        <begin position="33"/>
        <end position="53"/>
    </location>
</feature>
<keyword evidence="6 9" id="KW-1133">Transmembrane helix</keyword>
<comment type="caution">
    <text evidence="10">The sequence shown here is derived from an EMBL/GenBank/DDBJ whole genome shotgun (WGS) entry which is preliminary data.</text>
</comment>
<feature type="transmembrane region" description="Helical" evidence="9">
    <location>
        <begin position="142"/>
        <end position="163"/>
    </location>
</feature>
<evidence type="ECO:0000256" key="4">
    <source>
        <dbReference type="ARBA" id="ARBA00022692"/>
    </source>
</evidence>
<evidence type="ECO:0000256" key="6">
    <source>
        <dbReference type="ARBA" id="ARBA00022989"/>
    </source>
</evidence>
<dbReference type="RefSeq" id="WP_192759621.1">
    <property type="nucleotide sequence ID" value="NZ_JADBDZ010000001.1"/>
</dbReference>
<keyword evidence="11" id="KW-1185">Reference proteome</keyword>
<feature type="transmembrane region" description="Helical" evidence="9">
    <location>
        <begin position="6"/>
        <end position="26"/>
    </location>
</feature>
<organism evidence="10 11">
    <name type="scientific">Actinomadura algeriensis</name>
    <dbReference type="NCBI Taxonomy" id="1679523"/>
    <lineage>
        <taxon>Bacteria</taxon>
        <taxon>Bacillati</taxon>
        <taxon>Actinomycetota</taxon>
        <taxon>Actinomycetes</taxon>
        <taxon>Streptosporangiales</taxon>
        <taxon>Thermomonosporaceae</taxon>
        <taxon>Actinomadura</taxon>
    </lineage>
</organism>
<evidence type="ECO:0000256" key="3">
    <source>
        <dbReference type="ARBA" id="ARBA00022475"/>
    </source>
</evidence>
<feature type="transmembrane region" description="Helical" evidence="9">
    <location>
        <begin position="269"/>
        <end position="287"/>
    </location>
</feature>
<dbReference type="EMBL" id="JADBDZ010000001">
    <property type="protein sequence ID" value="MBE1533006.1"/>
    <property type="molecule type" value="Genomic_DNA"/>
</dbReference>
<name>A0ABR9JR05_9ACTN</name>
<evidence type="ECO:0000256" key="9">
    <source>
        <dbReference type="SAM" id="Phobius"/>
    </source>
</evidence>
<evidence type="ECO:0000313" key="10">
    <source>
        <dbReference type="EMBL" id="MBE1533006.1"/>
    </source>
</evidence>
<reference evidence="10 11" key="1">
    <citation type="submission" date="2020-10" db="EMBL/GenBank/DDBJ databases">
        <title>Sequencing the genomes of 1000 actinobacteria strains.</title>
        <authorList>
            <person name="Klenk H.-P."/>
        </authorList>
    </citation>
    <scope>NUCLEOTIDE SEQUENCE [LARGE SCALE GENOMIC DNA]</scope>
    <source>
        <strain evidence="10 11">DSM 46744</strain>
    </source>
</reference>
<evidence type="ECO:0000256" key="7">
    <source>
        <dbReference type="ARBA" id="ARBA00023136"/>
    </source>
</evidence>
<gene>
    <name evidence="10" type="ORF">H4W34_002839</name>
</gene>
<evidence type="ECO:0000256" key="2">
    <source>
        <dbReference type="ARBA" id="ARBA00022448"/>
    </source>
</evidence>
<dbReference type="Pfam" id="PF02653">
    <property type="entry name" value="BPD_transp_2"/>
    <property type="match status" value="1"/>
</dbReference>
<feature type="transmembrane region" description="Helical" evidence="9">
    <location>
        <begin position="219"/>
        <end position="237"/>
    </location>
</feature>
<evidence type="ECO:0000313" key="11">
    <source>
        <dbReference type="Proteomes" id="UP000627838"/>
    </source>
</evidence>
<keyword evidence="7 9" id="KW-0472">Membrane</keyword>
<accession>A0ABR9JR05</accession>
<proteinExistence type="inferred from homology"/>
<dbReference type="PANTHER" id="PTHR11795:SF445">
    <property type="entry name" value="AMINO ACID ABC TRANSPORTER PERMEASE PROTEIN"/>
    <property type="match status" value="1"/>
</dbReference>
<feature type="transmembrane region" description="Helical" evidence="9">
    <location>
        <begin position="244"/>
        <end position="263"/>
    </location>
</feature>
<feature type="transmembrane region" description="Helical" evidence="9">
    <location>
        <begin position="59"/>
        <end position="83"/>
    </location>
</feature>
<dbReference type="CDD" id="cd06582">
    <property type="entry name" value="TM_PBP1_LivH_like"/>
    <property type="match status" value="1"/>
</dbReference>
<protein>
    <submittedName>
        <fullName evidence="10">Branched-chain amino acid transport system permease protein</fullName>
    </submittedName>
</protein>
<keyword evidence="5" id="KW-0029">Amino-acid transport</keyword>
<dbReference type="PANTHER" id="PTHR11795">
    <property type="entry name" value="BRANCHED-CHAIN AMINO ACID TRANSPORT SYSTEM PERMEASE PROTEIN LIVH"/>
    <property type="match status" value="1"/>
</dbReference>
<evidence type="ECO:0000256" key="5">
    <source>
        <dbReference type="ARBA" id="ARBA00022970"/>
    </source>
</evidence>
<evidence type="ECO:0000256" key="1">
    <source>
        <dbReference type="ARBA" id="ARBA00004651"/>
    </source>
</evidence>
<evidence type="ECO:0000256" key="8">
    <source>
        <dbReference type="ARBA" id="ARBA00037998"/>
    </source>
</evidence>
<dbReference type="Proteomes" id="UP000627838">
    <property type="component" value="Unassembled WGS sequence"/>
</dbReference>
<keyword evidence="2" id="KW-0813">Transport</keyword>
<dbReference type="InterPro" id="IPR001851">
    <property type="entry name" value="ABC_transp_permease"/>
</dbReference>
<feature type="transmembrane region" description="Helical" evidence="9">
    <location>
        <begin position="191"/>
        <end position="213"/>
    </location>
</feature>
<sequence>MLFLQQLVNGISLGAVYALFAVGFGVVFSTMRILNLAQGVYATWGALFAYWTITEAGLPFAVAVLAGALAGAVTAVAVDQIAFQPLRSRGGGEQLLGTIITSVALWISLREAASLATGAAPLGFPPGTVPNDLLQVGGVRVLMTQILAIVCAVAVTAAIHLILHRTRLGSAIRAVGHDRGAAMLGGVDPRVAILTAAALAGAATGLAGVFFAAGQTFTFGLGDGLLLHGFAAVVIGGMGDVRGAAFGGFLIGVVQVLSAQYISASFQDAITFGLLLAVLVARPRGLFRTVELGRA</sequence>
<keyword evidence="3" id="KW-1003">Cell membrane</keyword>
<keyword evidence="4 9" id="KW-0812">Transmembrane</keyword>
<dbReference type="InterPro" id="IPR052157">
    <property type="entry name" value="BCAA_transport_permease"/>
</dbReference>
<comment type="subcellular location">
    <subcellularLocation>
        <location evidence="1">Cell membrane</location>
        <topology evidence="1">Multi-pass membrane protein</topology>
    </subcellularLocation>
</comment>